<evidence type="ECO:0000259" key="1">
    <source>
        <dbReference type="PROSITE" id="PS50097"/>
    </source>
</evidence>
<dbReference type="EMBL" id="DS268493">
    <property type="protein sequence ID" value="EFP11775.1"/>
    <property type="molecule type" value="Genomic_DNA"/>
</dbReference>
<dbReference type="SMART" id="SM00225">
    <property type="entry name" value="BTB"/>
    <property type="match status" value="1"/>
</dbReference>
<dbReference type="PANTHER" id="PTHR22743:SF165">
    <property type="entry name" value="BTB AND MATH DOMAIN CONTAINING-RELATED"/>
    <property type="match status" value="1"/>
</dbReference>
<dbReference type="InterPro" id="IPR052664">
    <property type="entry name" value="BTB-MATH_domain_protein"/>
</dbReference>
<organism evidence="3">
    <name type="scientific">Caenorhabditis remanei</name>
    <name type="common">Caenorhabditis vulgaris</name>
    <dbReference type="NCBI Taxonomy" id="31234"/>
    <lineage>
        <taxon>Eukaryota</taxon>
        <taxon>Metazoa</taxon>
        <taxon>Ecdysozoa</taxon>
        <taxon>Nematoda</taxon>
        <taxon>Chromadorea</taxon>
        <taxon>Rhabditida</taxon>
        <taxon>Rhabditina</taxon>
        <taxon>Rhabditomorpha</taxon>
        <taxon>Rhabditoidea</taxon>
        <taxon>Rhabditidae</taxon>
        <taxon>Peloderinae</taxon>
        <taxon>Caenorhabditis</taxon>
    </lineage>
</organism>
<dbReference type="PROSITE" id="PS50097">
    <property type="entry name" value="BTB"/>
    <property type="match status" value="1"/>
</dbReference>
<accession>E3MXV4</accession>
<dbReference type="eggNOG" id="ENOG502RXUT">
    <property type="taxonomic scope" value="Eukaryota"/>
</dbReference>
<keyword evidence="3" id="KW-1185">Reference proteome</keyword>
<dbReference type="Gene3D" id="3.30.710.10">
    <property type="entry name" value="Potassium Channel Kv1.1, Chain A"/>
    <property type="match status" value="1"/>
</dbReference>
<dbReference type="InterPro" id="IPR011333">
    <property type="entry name" value="SKP1/BTB/POZ_sf"/>
</dbReference>
<gene>
    <name evidence="2" type="ORF">CRE_26754</name>
</gene>
<evidence type="ECO:0000313" key="3">
    <source>
        <dbReference type="Proteomes" id="UP000008281"/>
    </source>
</evidence>
<dbReference type="InterPro" id="IPR000210">
    <property type="entry name" value="BTB/POZ_dom"/>
</dbReference>
<dbReference type="OrthoDB" id="6359816at2759"/>
<sequence length="303" mass="35637">MNHIGKFIHSHTFRNIEHSKPSFWRQGPENTINGMKCKIWCRKNDESEWDCWLYTYNKLSPSLGKKVEYQIRTKNGFETVGTTDGTYEEHRIFFRNDPKYLVNGHLTIECLVEVYEIVKNGNRNPRTVIEKETTRLFDESVKEFSDVVLIVEDKKFYLNKLYLASESSYFKSLFIESFEESKKDEIILKDVEAKYFQLFLESLYGDRVINDETVDKIMKLADMFDAQRVRQKCVVYLIKKSGKSLKRKLDLAVQFNSSELKRKCLENVKTVEDIRSVIPDNLEETDHSVLASLLGKAIEFCRK</sequence>
<dbReference type="InParanoid" id="E3MXV4"/>
<evidence type="ECO:0000313" key="2">
    <source>
        <dbReference type="EMBL" id="EFP11775.1"/>
    </source>
</evidence>
<reference evidence="2" key="1">
    <citation type="submission" date="2007-07" db="EMBL/GenBank/DDBJ databases">
        <title>PCAP assembly of the Caenorhabditis remanei genome.</title>
        <authorList>
            <consortium name="The Caenorhabditis remanei Sequencing Consortium"/>
            <person name="Wilson R.K."/>
        </authorList>
    </citation>
    <scope>NUCLEOTIDE SEQUENCE [LARGE SCALE GENOMIC DNA]</scope>
    <source>
        <strain evidence="2">PB4641</strain>
    </source>
</reference>
<protein>
    <recommendedName>
        <fullName evidence="1">BTB domain-containing protein</fullName>
    </recommendedName>
</protein>
<dbReference type="HOGENOM" id="CLU_051249_2_0_1"/>
<dbReference type="PANTHER" id="PTHR22743">
    <property type="entry name" value="MEPRIN/TRAF-LIKE MATH FAMILY-C.ELEGANS"/>
    <property type="match status" value="1"/>
</dbReference>
<proteinExistence type="predicted"/>
<name>E3MXV4_CAERE</name>
<dbReference type="Proteomes" id="UP000008281">
    <property type="component" value="Unassembled WGS sequence"/>
</dbReference>
<feature type="domain" description="BTB" evidence="1">
    <location>
        <begin position="145"/>
        <end position="212"/>
    </location>
</feature>
<dbReference type="CDD" id="cd18186">
    <property type="entry name" value="BTB_POZ_ZBTB_KLHL-like"/>
    <property type="match status" value="1"/>
</dbReference>
<dbReference type="Pfam" id="PF00651">
    <property type="entry name" value="BTB"/>
    <property type="match status" value="1"/>
</dbReference>
<dbReference type="SUPFAM" id="SSF54695">
    <property type="entry name" value="POZ domain"/>
    <property type="match status" value="1"/>
</dbReference>
<dbReference type="AlphaFoldDB" id="E3MXV4"/>